<dbReference type="PANTHER" id="PTHR40446">
    <property type="entry name" value="N-ACETYLGLUCOSAMINE-1-PHOSPHODIESTER ALPHA-N-ACETYLGLUCOSAMINIDASE"/>
    <property type="match status" value="1"/>
</dbReference>
<gene>
    <name evidence="4" type="ORF">MM59RIKEN_16890</name>
</gene>
<dbReference type="KEGG" id="pfaa:MM59RIKEN_16890"/>
<reference evidence="4" key="1">
    <citation type="submission" date="2020-09" db="EMBL/GenBank/DDBJ databases">
        <title>New species isolated from human feces.</title>
        <authorList>
            <person name="Kitahara M."/>
            <person name="Shigeno Y."/>
            <person name="Shime M."/>
            <person name="Matsumoto Y."/>
            <person name="Nakamura S."/>
            <person name="Motooka D."/>
            <person name="Fukuoka S."/>
            <person name="Nishikawa H."/>
            <person name="Benno Y."/>
        </authorList>
    </citation>
    <scope>NUCLEOTIDE SEQUENCE</scope>
    <source>
        <strain evidence="4">MM59</strain>
    </source>
</reference>
<evidence type="ECO:0000259" key="3">
    <source>
        <dbReference type="PROSITE" id="PS51272"/>
    </source>
</evidence>
<dbReference type="InterPro" id="IPR001119">
    <property type="entry name" value="SLH_dom"/>
</dbReference>
<evidence type="ECO:0000256" key="1">
    <source>
        <dbReference type="ARBA" id="ARBA00022737"/>
    </source>
</evidence>
<evidence type="ECO:0000313" key="5">
    <source>
        <dbReference type="Proteomes" id="UP000679848"/>
    </source>
</evidence>
<evidence type="ECO:0000256" key="2">
    <source>
        <dbReference type="SAM" id="SignalP"/>
    </source>
</evidence>
<protein>
    <recommendedName>
        <fullName evidence="3">SLH domain-containing protein</fullName>
    </recommendedName>
</protein>
<dbReference type="PANTHER" id="PTHR40446:SF2">
    <property type="entry name" value="N-ACETYLGLUCOSAMINE-1-PHOSPHODIESTER ALPHA-N-ACETYLGLUCOSAMINIDASE"/>
    <property type="match status" value="1"/>
</dbReference>
<name>A0A810Q868_9FIRM</name>
<keyword evidence="2" id="KW-0732">Signal</keyword>
<dbReference type="InterPro" id="IPR003343">
    <property type="entry name" value="Big_2"/>
</dbReference>
<dbReference type="Gene3D" id="2.60.120.430">
    <property type="entry name" value="Galactose-binding lectin"/>
    <property type="match status" value="1"/>
</dbReference>
<proteinExistence type="predicted"/>
<dbReference type="Pfam" id="PF02368">
    <property type="entry name" value="Big_2"/>
    <property type="match status" value="1"/>
</dbReference>
<dbReference type="AlphaFoldDB" id="A0A810Q868"/>
<dbReference type="EMBL" id="AP023420">
    <property type="protein sequence ID" value="BCK84370.1"/>
    <property type="molecule type" value="Genomic_DNA"/>
</dbReference>
<feature type="chain" id="PRO_5032417836" description="SLH domain-containing protein" evidence="2">
    <location>
        <begin position="28"/>
        <end position="1014"/>
    </location>
</feature>
<feature type="domain" description="SLH" evidence="3">
    <location>
        <begin position="832"/>
        <end position="895"/>
    </location>
</feature>
<evidence type="ECO:0000313" key="4">
    <source>
        <dbReference type="EMBL" id="BCK84370.1"/>
    </source>
</evidence>
<feature type="domain" description="SLH" evidence="3">
    <location>
        <begin position="961"/>
        <end position="1014"/>
    </location>
</feature>
<feature type="domain" description="SLH" evidence="3">
    <location>
        <begin position="896"/>
        <end position="960"/>
    </location>
</feature>
<feature type="signal peptide" evidence="2">
    <location>
        <begin position="1"/>
        <end position="27"/>
    </location>
</feature>
<dbReference type="Pfam" id="PF00395">
    <property type="entry name" value="SLH"/>
    <property type="match status" value="3"/>
</dbReference>
<dbReference type="InterPro" id="IPR018711">
    <property type="entry name" value="NAGPA"/>
</dbReference>
<sequence length="1014" mass="105635">MRQLFRKTLSALTAAALLCALALPAAASEALGEDLTAKDTQLHDQTQLSTNVFWSTAYSDRRTENLITYSPNGAVVPIVTAGSVLTSRSTVTSAARELEAEGYRVVAGINGDFFNVNTGLPIGIVVTDGELRSSDAGYYAIGFRADGTAILGKPAVTVQADLGYAGEDGAALVRKITGVNKARVSTGGIYLYTHDFNSRHTTGNTEAGVDVICTIVDGRLSIGESVTLQVEQVLEATSATAIGENQVVLSANLQSDAYYVDALKNIPVGSQIVLTATSANSGWDDVEYALGALYSLVENGAVVSGLQAGSAPRTAVGQKADGSLVFYTIDGRRSGHSIGATMTQVAQRLIELGCVTALCLDGGGSTTLTVTEPDQLTSGTINKPSDGSERSVTNQVFLVADSTPSGELSHFYVSADYDYVLAGSTVNISAAAIDTNFIPMSGDYSLSVSEGEVNGSVVTTPRSGGDIVVTAESRGREGTTTIHAIANPTDVVIRNTSSTAITTLSAAPGSVTQLTASAAYNRISLKADPGAFTWEVNGGIGTIDQQGNFTATTPGTGTITATAGNVTASVTVTVSNLALQTVEDFEGTSTIFRGSGSAMDFSLNHNADTVRIGSGSAKLDYDLTQTNDDGAYSAEWRASSPTSLGSQIYTSLSLWVYGDGSGNILSLLYDDGTTGYQPLTITALDFTGWKQVSVSLSAVPGTLSIQGLRISAPTDHGLADTDTSRTGTIYLDQIVASFDNIVDTAVPSVSVSVSGTSLTGTVTDAVDGVLPQGSITVTYDGKPVTFSYNASTGAISAVLPAADGSAHRVTITAKDASGNIGRASYDISAASDWTPVFSDTKDYWAATYVDYLYTAGITTGYADGTFKPNQNITRAQFAVMLYRYLGLDESQYASVTLPFADHSKIADYALPAIKALYTEGIINGTTGSDGKLYFNPNSSLTRAQAATMIGRTQEKGYATAELTFTDAGSIPAYATYYIQTMVAQGVISGYTDGSFKPQANITRGQMAKILYNLM</sequence>
<dbReference type="Pfam" id="PF09992">
    <property type="entry name" value="NAGPA"/>
    <property type="match status" value="2"/>
</dbReference>
<keyword evidence="1" id="KW-0677">Repeat</keyword>
<accession>A0A810Q868</accession>
<dbReference type="RefSeq" id="WP_187031990.1">
    <property type="nucleotide sequence ID" value="NZ_AP023420.1"/>
</dbReference>
<keyword evidence="5" id="KW-1185">Reference proteome</keyword>
<organism evidence="4 5">
    <name type="scientific">Pusillibacter faecalis</name>
    <dbReference type="NCBI Taxonomy" id="2714358"/>
    <lineage>
        <taxon>Bacteria</taxon>
        <taxon>Bacillati</taxon>
        <taxon>Bacillota</taxon>
        <taxon>Clostridia</taxon>
        <taxon>Eubacteriales</taxon>
        <taxon>Oscillospiraceae</taxon>
        <taxon>Pusillibacter</taxon>
    </lineage>
</organism>
<dbReference type="Proteomes" id="UP000679848">
    <property type="component" value="Chromosome"/>
</dbReference>
<dbReference type="PROSITE" id="PS51272">
    <property type="entry name" value="SLH"/>
    <property type="match status" value="3"/>
</dbReference>